<keyword evidence="1" id="KW-0548">Nucleotidyltransferase</keyword>
<proteinExistence type="predicted"/>
<evidence type="ECO:0000313" key="1">
    <source>
        <dbReference type="EMBL" id="DBA56653.1"/>
    </source>
</evidence>
<dbReference type="GO" id="GO:0003968">
    <property type="term" value="F:RNA-directed RNA polymerase activity"/>
    <property type="evidence" value="ECO:0007669"/>
    <property type="project" value="UniProtKB-KW"/>
</dbReference>
<accession>A0AAT9JG85</accession>
<keyword evidence="1" id="KW-0696">RNA-directed RNA polymerase</keyword>
<keyword evidence="1" id="KW-0808">Transferase</keyword>
<dbReference type="EMBL" id="BK067124">
    <property type="protein sequence ID" value="DBA56653.1"/>
    <property type="molecule type" value="Genomic_RNA"/>
</dbReference>
<protein>
    <submittedName>
        <fullName evidence="1">RNA-dependent RNA polymerase</fullName>
    </submittedName>
</protein>
<organism evidence="1">
    <name type="scientific">Blattella germanica narna-like virus 1</name>
    <dbReference type="NCBI Taxonomy" id="3133484"/>
    <lineage>
        <taxon>Viruses</taxon>
        <taxon>Riboviria</taxon>
        <taxon>Orthornavirae</taxon>
        <taxon>Lenarviricota</taxon>
        <taxon>Amabiliviricetes</taxon>
        <taxon>Wolframvirales</taxon>
        <taxon>Narnaviridae</taxon>
    </lineage>
</organism>
<name>A0AAT9JG85_9VIRU</name>
<sequence length="1002" mass="112762">MSGLTSGCGPRDVPDSQLSAQVVRDTIPDPDSGETFRLTPRPNPLKQRVIGIRRNGEYLRWGTKALRLSALKNDAFFSRLPPITIEWLSEDPQRFNRLRGVWLAIEDALHLAVPEARQGDPVFQKLEKWVYTTGASRSVGPDGPSIQWKAFVSWAKHSMLASKTPAPAIPRGFPFFDEKSRFRGFRGAFSVLNPILQGGVRTKGECTRMLHLCTTRGLPAASKTRMQDALRRHYEVITSHSGVTPERVEQAFFLARRVGRRVRDRIDSEKGFFKSAGHVSVTTSASAESSMRMGGRAAYLSASFLHWMLERGECDKDGTTILGVPYVERKGVPRWRVMCHDKPQPILRECDHSPAHQPLDCPNNEWSASYWLNPYEDPEADFVYDNPLQGVNDRIGHQLHQWAFEEGVNTGVIRSPLYGEPEELLNSVLHRIPSVNRCAIGEPGCKARIVTCGEAWLTIFLQPFGHQMVDLLSRLPQARAGLSAAYQGYEWVKSAAVKGKALDSCSDLRFLTSDLETATDYCDHAVASALLRGFVEGVGFYKNHPYIELAIKLLCSPRKVMPEGTVSSRGVLMGDPGCKSVLTLFNLVAEEEAYLRYTYKIPDSEYVNEYLSMPPITAPWRHFACAGDDHAAVGPDAYVRWITRAHSANGMCVKWESNFVSELGLLYCEEMIASLPGTVFDVGLLWEADYLKTKHIDALKVRLLSPYRKENLGTPSDSEVTNPAVGKSSVFLKKLDWLPTGWSSVRGVALHRFRCRMHAYLPNPSLAWQYLPRYLGGLAMPYEDRVGQAFWVDLVDPIHQAAIQLLVNGEADFMVRRALARFASNDAVRGVDVSNVPAETEVRSLLRLKSVFTFEDDALTDEQIRIQSGLSVDEWSRLRTRERDRYAQRGGYVSLENALRRIERPYIFTELLRGNINPSERRFDLRPWEYRYRKFLEDLKTVGVPDAPSATFDASGTATLTALNTARNVYVPLSRLSPKIATFNAEIYRADAREYASERLVN</sequence>
<reference evidence="1" key="1">
    <citation type="journal article" date="2024" name="Microb. Genom.">
        <title>The hidden RNA viruses in Blattodea (cockroach and termite).</title>
        <authorList>
            <person name="Fan J."/>
            <person name="Jiang S."/>
            <person name="Li W."/>
            <person name="Li J."/>
            <person name="Pang R."/>
            <person name="Wu H."/>
        </authorList>
    </citation>
    <scope>NUCLEOTIDE SEQUENCE</scope>
    <source>
        <strain evidence="1">US2021</strain>
    </source>
</reference>